<dbReference type="Proteomes" id="UP000807342">
    <property type="component" value="Unassembled WGS sequence"/>
</dbReference>
<evidence type="ECO:0000313" key="2">
    <source>
        <dbReference type="EMBL" id="KAF9449216.1"/>
    </source>
</evidence>
<dbReference type="AlphaFoldDB" id="A0A9P5XG66"/>
<evidence type="ECO:0000313" key="3">
    <source>
        <dbReference type="Proteomes" id="UP000807342"/>
    </source>
</evidence>
<proteinExistence type="predicted"/>
<dbReference type="EMBL" id="MU151137">
    <property type="protein sequence ID" value="KAF9449216.1"/>
    <property type="molecule type" value="Genomic_DNA"/>
</dbReference>
<dbReference type="SUPFAM" id="SSF53474">
    <property type="entry name" value="alpha/beta-Hydrolases"/>
    <property type="match status" value="1"/>
</dbReference>
<organism evidence="2 3">
    <name type="scientific">Macrolepiota fuliginosa MF-IS2</name>
    <dbReference type="NCBI Taxonomy" id="1400762"/>
    <lineage>
        <taxon>Eukaryota</taxon>
        <taxon>Fungi</taxon>
        <taxon>Dikarya</taxon>
        <taxon>Basidiomycota</taxon>
        <taxon>Agaricomycotina</taxon>
        <taxon>Agaricomycetes</taxon>
        <taxon>Agaricomycetidae</taxon>
        <taxon>Agaricales</taxon>
        <taxon>Agaricineae</taxon>
        <taxon>Agaricaceae</taxon>
        <taxon>Macrolepiota</taxon>
    </lineage>
</organism>
<dbReference type="InterPro" id="IPR029058">
    <property type="entry name" value="AB_hydrolase_fold"/>
</dbReference>
<dbReference type="Gene3D" id="3.40.50.1820">
    <property type="entry name" value="alpha/beta hydrolase"/>
    <property type="match status" value="1"/>
</dbReference>
<keyword evidence="3" id="KW-1185">Reference proteome</keyword>
<reference evidence="2" key="1">
    <citation type="submission" date="2020-11" db="EMBL/GenBank/DDBJ databases">
        <authorList>
            <consortium name="DOE Joint Genome Institute"/>
            <person name="Ahrendt S."/>
            <person name="Riley R."/>
            <person name="Andreopoulos W."/>
            <person name="Labutti K."/>
            <person name="Pangilinan J."/>
            <person name="Ruiz-Duenas F.J."/>
            <person name="Barrasa J.M."/>
            <person name="Sanchez-Garcia M."/>
            <person name="Camarero S."/>
            <person name="Miyauchi S."/>
            <person name="Serrano A."/>
            <person name="Linde D."/>
            <person name="Babiker R."/>
            <person name="Drula E."/>
            <person name="Ayuso-Fernandez I."/>
            <person name="Pacheco R."/>
            <person name="Padilla G."/>
            <person name="Ferreira P."/>
            <person name="Barriuso J."/>
            <person name="Kellner H."/>
            <person name="Castanera R."/>
            <person name="Alfaro M."/>
            <person name="Ramirez L."/>
            <person name="Pisabarro A.G."/>
            <person name="Kuo A."/>
            <person name="Tritt A."/>
            <person name="Lipzen A."/>
            <person name="He G."/>
            <person name="Yan M."/>
            <person name="Ng V."/>
            <person name="Cullen D."/>
            <person name="Martin F."/>
            <person name="Rosso M.-N."/>
            <person name="Henrissat B."/>
            <person name="Hibbett D."/>
            <person name="Martinez A.T."/>
            <person name="Grigoriev I.V."/>
        </authorList>
    </citation>
    <scope>NUCLEOTIDE SEQUENCE</scope>
    <source>
        <strain evidence="2">MF-IS2</strain>
    </source>
</reference>
<comment type="caution">
    <text evidence="2">The sequence shown here is derived from an EMBL/GenBank/DDBJ whole genome shotgun (WGS) entry which is preliminary data.</text>
</comment>
<dbReference type="OrthoDB" id="408373at2759"/>
<dbReference type="PANTHER" id="PTHR43433:SF5">
    <property type="entry name" value="AB HYDROLASE-1 DOMAIN-CONTAINING PROTEIN"/>
    <property type="match status" value="1"/>
</dbReference>
<evidence type="ECO:0000259" key="1">
    <source>
        <dbReference type="Pfam" id="PF00561"/>
    </source>
</evidence>
<dbReference type="InterPro" id="IPR000073">
    <property type="entry name" value="AB_hydrolase_1"/>
</dbReference>
<sequence length="307" mass="33526">MNLDPSTIYEPRLVKSADGTEICTDAAGNRAPNCPVIVLLHGFSVVKEAFDPMFVDPLWTRNAFLVRYDIRGHGKSSKPLADDAWASERMSEDFEAVCKEFGVAKAFVLGWSLGGMAVRSALLQRTDGCDDPVTQFADIIAHNVSVEISGLINVEGPPYIDAAIISRVSNSETLAILGALAQPTSVDDFQETTLQFVRRCSNVISPDLCRVLLEGVIVQPRAVTGRLLSRQQNPEKLLQGGRDGKLDVLIVSGGEDRMVGVEGLRAVYEEIGWKKCSFKHLDKADHIPWASSAEAFRDAVLGWVKGR</sequence>
<protein>
    <submittedName>
        <fullName evidence="2">Alpha/beta-hydrolase</fullName>
    </submittedName>
</protein>
<dbReference type="PANTHER" id="PTHR43433">
    <property type="entry name" value="HYDROLASE, ALPHA/BETA FOLD FAMILY PROTEIN"/>
    <property type="match status" value="1"/>
</dbReference>
<dbReference type="InterPro" id="IPR050471">
    <property type="entry name" value="AB_hydrolase"/>
</dbReference>
<gene>
    <name evidence="2" type="ORF">P691DRAFT_791390</name>
</gene>
<feature type="domain" description="AB hydrolase-1" evidence="1">
    <location>
        <begin position="35"/>
        <end position="129"/>
    </location>
</feature>
<accession>A0A9P5XG66</accession>
<dbReference type="Pfam" id="PF00561">
    <property type="entry name" value="Abhydrolase_1"/>
    <property type="match status" value="1"/>
</dbReference>
<name>A0A9P5XG66_9AGAR</name>